<feature type="region of interest" description="Disordered" evidence="12">
    <location>
        <begin position="193"/>
        <end position="233"/>
    </location>
</feature>
<dbReference type="GO" id="GO:0015031">
    <property type="term" value="P:protein transport"/>
    <property type="evidence" value="ECO:0007669"/>
    <property type="project" value="UniProtKB-KW"/>
</dbReference>
<feature type="domain" description="PX" evidence="13">
    <location>
        <begin position="308"/>
        <end position="433"/>
    </location>
</feature>
<evidence type="ECO:0000256" key="4">
    <source>
        <dbReference type="ARBA" id="ARBA00010883"/>
    </source>
</evidence>
<proteinExistence type="inferred from homology"/>
<feature type="coiled-coil region" evidence="11">
    <location>
        <begin position="641"/>
        <end position="675"/>
    </location>
</feature>
<evidence type="ECO:0000256" key="1">
    <source>
        <dbReference type="ARBA" id="ARBA00004287"/>
    </source>
</evidence>
<dbReference type="InterPro" id="IPR037868">
    <property type="entry name" value="PX_Vps5"/>
</dbReference>
<dbReference type="SMART" id="SM00312">
    <property type="entry name" value="PX"/>
    <property type="match status" value="1"/>
</dbReference>
<dbReference type="AlphaFoldDB" id="A0A1E4U2G9"/>
<dbReference type="GO" id="GO:0042147">
    <property type="term" value="P:retrograde transport, endosome to Golgi"/>
    <property type="evidence" value="ECO:0007669"/>
    <property type="project" value="TreeGrafter"/>
</dbReference>
<feature type="compositionally biased region" description="Low complexity" evidence="12">
    <location>
        <begin position="79"/>
        <end position="91"/>
    </location>
</feature>
<feature type="region of interest" description="Disordered" evidence="12">
    <location>
        <begin position="1"/>
        <end position="104"/>
    </location>
</feature>
<feature type="compositionally biased region" description="Acidic residues" evidence="12">
    <location>
        <begin position="51"/>
        <end position="62"/>
    </location>
</feature>
<evidence type="ECO:0000256" key="10">
    <source>
        <dbReference type="ARBA" id="ARBA00023136"/>
    </source>
</evidence>
<feature type="region of interest" description="Disordered" evidence="12">
    <location>
        <begin position="260"/>
        <end position="291"/>
    </location>
</feature>
<dbReference type="Gene3D" id="3.30.1520.10">
    <property type="entry name" value="Phox-like domain"/>
    <property type="match status" value="1"/>
</dbReference>
<evidence type="ECO:0000256" key="7">
    <source>
        <dbReference type="ARBA" id="ARBA00022553"/>
    </source>
</evidence>
<dbReference type="Pfam" id="PF00787">
    <property type="entry name" value="PX"/>
    <property type="match status" value="1"/>
</dbReference>
<keyword evidence="11" id="KW-0175">Coiled coil</keyword>
<dbReference type="GO" id="GO:0030904">
    <property type="term" value="C:retromer complex"/>
    <property type="evidence" value="ECO:0007669"/>
    <property type="project" value="UniProtKB-ARBA"/>
</dbReference>
<dbReference type="PANTHER" id="PTHR10555">
    <property type="entry name" value="SORTING NEXIN"/>
    <property type="match status" value="1"/>
</dbReference>
<evidence type="ECO:0000256" key="5">
    <source>
        <dbReference type="ARBA" id="ARBA00022448"/>
    </source>
</evidence>
<dbReference type="GO" id="GO:0005829">
    <property type="term" value="C:cytosol"/>
    <property type="evidence" value="ECO:0007669"/>
    <property type="project" value="GOC"/>
</dbReference>
<dbReference type="InterPro" id="IPR036871">
    <property type="entry name" value="PX_dom_sf"/>
</dbReference>
<keyword evidence="15" id="KW-1185">Reference proteome</keyword>
<dbReference type="GO" id="GO:0005794">
    <property type="term" value="C:Golgi apparatus"/>
    <property type="evidence" value="ECO:0007669"/>
    <property type="project" value="UniProtKB-SubCell"/>
</dbReference>
<dbReference type="STRING" id="669874.A0A1E4U2G9"/>
<dbReference type="Pfam" id="PF09325">
    <property type="entry name" value="Vps5"/>
    <property type="match status" value="1"/>
</dbReference>
<evidence type="ECO:0000256" key="11">
    <source>
        <dbReference type="SAM" id="Coils"/>
    </source>
</evidence>
<reference evidence="15" key="1">
    <citation type="submission" date="2016-05" db="EMBL/GenBank/DDBJ databases">
        <title>Comparative genomics of biotechnologically important yeasts.</title>
        <authorList>
            <consortium name="DOE Joint Genome Institute"/>
            <person name="Riley R."/>
            <person name="Haridas S."/>
            <person name="Wolfe K.H."/>
            <person name="Lopes M.R."/>
            <person name="Hittinger C.T."/>
            <person name="Goker M."/>
            <person name="Salamov A."/>
            <person name="Wisecaver J."/>
            <person name="Long T.M."/>
            <person name="Aerts A.L."/>
            <person name="Barry K."/>
            <person name="Choi C."/>
            <person name="Clum A."/>
            <person name="Coughlan A.Y."/>
            <person name="Deshpande S."/>
            <person name="Douglass A.P."/>
            <person name="Hanson S.J."/>
            <person name="Klenk H.-P."/>
            <person name="Labutti K."/>
            <person name="Lapidus A."/>
            <person name="Lindquist E."/>
            <person name="Lipzen A."/>
            <person name="Meier-Kolthoff J.P."/>
            <person name="Ohm R.A."/>
            <person name="Otillar R.P."/>
            <person name="Pangilinan J."/>
            <person name="Peng Y."/>
            <person name="Rokas A."/>
            <person name="Rosa C.A."/>
            <person name="Scheuner C."/>
            <person name="Sibirny A.A."/>
            <person name="Slot J.C."/>
            <person name="Stielow J.B."/>
            <person name="Sun H."/>
            <person name="Kurtzman C.P."/>
            <person name="Blackwell M."/>
            <person name="Grigoriev I.V."/>
            <person name="Jeffries T.W."/>
        </authorList>
    </citation>
    <scope>NUCLEOTIDE SEQUENCE [LARGE SCALE GENOMIC DNA]</scope>
    <source>
        <strain evidence="15">NRRL Y-2460</strain>
    </source>
</reference>
<dbReference type="InterPro" id="IPR001683">
    <property type="entry name" value="PX_dom"/>
</dbReference>
<dbReference type="FunFam" id="3.30.1520.10:FF:000013">
    <property type="entry name" value="Putative Sorting nexin 3"/>
    <property type="match status" value="1"/>
</dbReference>
<keyword evidence="7" id="KW-0597">Phosphoprotein</keyword>
<evidence type="ECO:0000259" key="13">
    <source>
        <dbReference type="PROSITE" id="PS50195"/>
    </source>
</evidence>
<evidence type="ECO:0000256" key="12">
    <source>
        <dbReference type="SAM" id="MobiDB-lite"/>
    </source>
</evidence>
<organism evidence="14 15">
    <name type="scientific">Pachysolen tannophilus NRRL Y-2460</name>
    <dbReference type="NCBI Taxonomy" id="669874"/>
    <lineage>
        <taxon>Eukaryota</taxon>
        <taxon>Fungi</taxon>
        <taxon>Dikarya</taxon>
        <taxon>Ascomycota</taxon>
        <taxon>Saccharomycotina</taxon>
        <taxon>Pichiomycetes</taxon>
        <taxon>Pachysolenaceae</taxon>
        <taxon>Pachysolen</taxon>
    </lineage>
</organism>
<dbReference type="FunFam" id="1.20.1270.60:FF:000022">
    <property type="entry name" value="Sorting nexin 3 protein"/>
    <property type="match status" value="1"/>
</dbReference>
<gene>
    <name evidence="14" type="ORF">PACTADRAFT_47984</name>
</gene>
<accession>A0A1E4U2G9</accession>
<dbReference type="OrthoDB" id="271164at2759"/>
<dbReference type="CDD" id="cd06861">
    <property type="entry name" value="PX_Vps5p"/>
    <property type="match status" value="1"/>
</dbReference>
<name>A0A1E4U2G9_PACTA</name>
<dbReference type="GO" id="GO:0005768">
    <property type="term" value="C:endosome"/>
    <property type="evidence" value="ECO:0007669"/>
    <property type="project" value="UniProtKB-ARBA"/>
</dbReference>
<evidence type="ECO:0000256" key="8">
    <source>
        <dbReference type="ARBA" id="ARBA00022927"/>
    </source>
</evidence>
<evidence type="ECO:0000313" key="14">
    <source>
        <dbReference type="EMBL" id="ODV98182.1"/>
    </source>
</evidence>
<evidence type="ECO:0000256" key="3">
    <source>
        <dbReference type="ARBA" id="ARBA00004555"/>
    </source>
</evidence>
<protein>
    <recommendedName>
        <fullName evidence="13">PX domain-containing protein</fullName>
    </recommendedName>
</protein>
<dbReference type="SUPFAM" id="SSF64268">
    <property type="entry name" value="PX domain"/>
    <property type="match status" value="1"/>
</dbReference>
<evidence type="ECO:0000256" key="2">
    <source>
        <dbReference type="ARBA" id="ARBA00004496"/>
    </source>
</evidence>
<evidence type="ECO:0000256" key="6">
    <source>
        <dbReference type="ARBA" id="ARBA00022490"/>
    </source>
</evidence>
<keyword evidence="6" id="KW-0963">Cytoplasm</keyword>
<dbReference type="Gene3D" id="1.20.1270.60">
    <property type="entry name" value="Arfaptin homology (AH) domain/BAR domain"/>
    <property type="match status" value="1"/>
</dbReference>
<dbReference type="PROSITE" id="PS50195">
    <property type="entry name" value="PX"/>
    <property type="match status" value="1"/>
</dbReference>
<dbReference type="Proteomes" id="UP000094236">
    <property type="component" value="Unassembled WGS sequence"/>
</dbReference>
<dbReference type="PANTHER" id="PTHR10555:SF170">
    <property type="entry name" value="FI18122P1"/>
    <property type="match status" value="1"/>
</dbReference>
<dbReference type="EMBL" id="KV454011">
    <property type="protein sequence ID" value="ODV98182.1"/>
    <property type="molecule type" value="Genomic_DNA"/>
</dbReference>
<dbReference type="InterPro" id="IPR027267">
    <property type="entry name" value="AH/BAR_dom_sf"/>
</dbReference>
<comment type="subcellular location">
    <subcellularLocation>
        <location evidence="2">Cytoplasm</location>
    </subcellularLocation>
    <subcellularLocation>
        <location evidence="3">Golgi apparatus</location>
    </subcellularLocation>
    <subcellularLocation>
        <location evidence="1">Membrane</location>
        <topology evidence="1">Peripheral membrane protein</topology>
        <orientation evidence="1">Cytoplasmic side</orientation>
    </subcellularLocation>
</comment>
<keyword evidence="5" id="KW-0813">Transport</keyword>
<keyword evidence="8" id="KW-0653">Protein transport</keyword>
<evidence type="ECO:0000313" key="15">
    <source>
        <dbReference type="Proteomes" id="UP000094236"/>
    </source>
</evidence>
<keyword evidence="9" id="KW-0333">Golgi apparatus</keyword>
<comment type="similarity">
    <text evidence="4">Belongs to the sorting nexin family.</text>
</comment>
<evidence type="ECO:0000256" key="9">
    <source>
        <dbReference type="ARBA" id="ARBA00023034"/>
    </source>
</evidence>
<sequence>MDDLSESHWGDLLESSPAPRTTNYADILNENAFRDENVDELNDTLNATHVDEEEEEEEEEEHEHEHERDHDHDEEDDGYNNNNINSNSNYIKEYELEQQQDESKIKKKELLSSLIDENDNENDNIESVKLNKDENLFQSNKDDLILPVAVVDENNEKTTSPSPKKVALRKNSASMYVAPRARRFGRHVRKPLQEELQKKQAEEENSKATQEKDIDPLGLVGGNNGNIEDNEEPRGKIIDRGEELIKSIDKPLFETTHTISSPIRKSSRAATGVNNNNNLSPSSTANSTIAAQQQGDVQELLNQIQPEYNFSITVGDPIKVGELTNAHIVYRVATISNSPALIKNEDDENNDNKEVTVTRRYKDFLWLYNQLAHNHPGYIIPPPPEKQVVGRFNENFVENRRLLLERMLTKISQHNVLQKDYDFIIFLSSENFNSESKERENIHYHNQSDKIGADVSNGANSDDELSSSLDLNFNSVTSNSSSNSGFMSAITGAFSLSQPKYVEQDPYFVEKTQYIDDLEAELKSLYRSLEMVITTRQDLVLSLDEFLKISKQLTELEITNELTLIFDNYSKLNSNIGELMDRLSMSELLTIGNTVDEYIRLIGSIRLILEQRLKVSNNLTILTSSSIKKQKNLSKFKLKFHTTQIDKLKNYEQEIEDLEKMITKEKTIKANLENKIKSNLKIFEIERLNDFKNSLEIYWESLIESQKEVIELWETFYESCKF</sequence>
<feature type="compositionally biased region" description="Basic and acidic residues" evidence="12">
    <location>
        <begin position="1"/>
        <end position="11"/>
    </location>
</feature>
<dbReference type="InterPro" id="IPR015404">
    <property type="entry name" value="Vps5_C"/>
</dbReference>
<keyword evidence="10" id="KW-0472">Membrane</keyword>
<dbReference type="GO" id="GO:0035091">
    <property type="term" value="F:phosphatidylinositol binding"/>
    <property type="evidence" value="ECO:0007669"/>
    <property type="project" value="InterPro"/>
</dbReference>
<feature type="compositionally biased region" description="Basic and acidic residues" evidence="12">
    <location>
        <begin position="193"/>
        <end position="215"/>
    </location>
</feature>
<dbReference type="GO" id="GO:0045053">
    <property type="term" value="P:protein retention in Golgi apparatus"/>
    <property type="evidence" value="ECO:0007669"/>
    <property type="project" value="TreeGrafter"/>
</dbReference>